<evidence type="ECO:0000313" key="6">
    <source>
        <dbReference type="Ensembl" id="ENSXETP00000093623"/>
    </source>
</evidence>
<dbReference type="Gene3D" id="3.40.80.10">
    <property type="entry name" value="Peptidoglycan recognition protein-like"/>
    <property type="match status" value="1"/>
</dbReference>
<feature type="chain" id="PRO_5031459517" evidence="3">
    <location>
        <begin position="18"/>
        <end position="229"/>
    </location>
</feature>
<comment type="similarity">
    <text evidence="1">Belongs to the N-acetylmuramoyl-L-alanine amidase 2 family.</text>
</comment>
<dbReference type="Bgee" id="ENSXETG00000039671">
    <property type="expression patterns" value="Expressed in liver and 14 other cell types or tissues"/>
</dbReference>
<dbReference type="GO" id="GO:0008270">
    <property type="term" value="F:zinc ion binding"/>
    <property type="evidence" value="ECO:0007669"/>
    <property type="project" value="InterPro"/>
</dbReference>
<dbReference type="PANTHER" id="PTHR11022:SF12">
    <property type="entry name" value="PEPTIDOGLYCAN RECOGNITION PROTEIN 3"/>
    <property type="match status" value="1"/>
</dbReference>
<evidence type="ECO:0000256" key="1">
    <source>
        <dbReference type="ARBA" id="ARBA00007553"/>
    </source>
</evidence>
<dbReference type="PANTHER" id="PTHR11022">
    <property type="entry name" value="PEPTIDOGLYCAN RECOGNITION PROTEIN"/>
    <property type="match status" value="1"/>
</dbReference>
<dbReference type="InterPro" id="IPR015510">
    <property type="entry name" value="PGRP"/>
</dbReference>
<reference evidence="6" key="1">
    <citation type="journal article" date="2010" name="Science">
        <title>The genome of the Western clawed frog Xenopus tropicalis.</title>
        <authorList>
            <person name="Hellsten U."/>
            <person name="Harland R.M."/>
            <person name="Gilchrist M.J."/>
            <person name="Hendrix D."/>
            <person name="Jurka J."/>
            <person name="Kapitonov V."/>
            <person name="Ovcharenko I."/>
            <person name="Putnam N.H."/>
            <person name="Shu S."/>
            <person name="Taher L."/>
            <person name="Blitz I.L."/>
            <person name="Blumberg B."/>
            <person name="Dichmann D.S."/>
            <person name="Dubchak I."/>
            <person name="Amaya E."/>
            <person name="Detter J.C."/>
            <person name="Fletcher R."/>
            <person name="Gerhard D.S."/>
            <person name="Goodstein D."/>
            <person name="Graves T."/>
            <person name="Grigoriev I.V."/>
            <person name="Grimwood J."/>
            <person name="Kawashima T."/>
            <person name="Lindquist E."/>
            <person name="Lucas S.M."/>
            <person name="Mead P.E."/>
            <person name="Mitros T."/>
            <person name="Ogino H."/>
            <person name="Ohta Y."/>
            <person name="Poliakov A.V."/>
            <person name="Pollet N."/>
            <person name="Robert J."/>
            <person name="Salamov A."/>
            <person name="Sater A.K."/>
            <person name="Schmutz J."/>
            <person name="Terry A."/>
            <person name="Vize P.D."/>
            <person name="Warren W.C."/>
            <person name="Wells D."/>
            <person name="Wills A."/>
            <person name="Wilson R.K."/>
            <person name="Zimmerman L.B."/>
            <person name="Zorn A.M."/>
            <person name="Grainger R."/>
            <person name="Grammer T."/>
            <person name="Khokha M.K."/>
            <person name="Richardson P.M."/>
            <person name="Rokhsar D.S."/>
        </authorList>
    </citation>
    <scope>NUCLEOTIDE SEQUENCE [LARGE SCALE GENOMIC DNA]</scope>
    <source>
        <strain evidence="6">Nigerian</strain>
    </source>
</reference>
<dbReference type="InParanoid" id="A0A6I8SNI5"/>
<reference evidence="6" key="2">
    <citation type="submission" date="2020-05" db="UniProtKB">
        <authorList>
            <consortium name="Ensembl"/>
        </authorList>
    </citation>
    <scope>IDENTIFICATION</scope>
</reference>
<dbReference type="Pfam" id="PF01510">
    <property type="entry name" value="Amidase_2"/>
    <property type="match status" value="1"/>
</dbReference>
<dbReference type="SMART" id="SM00701">
    <property type="entry name" value="PGRP"/>
    <property type="match status" value="1"/>
</dbReference>
<evidence type="ECO:0000259" key="4">
    <source>
        <dbReference type="SMART" id="SM00644"/>
    </source>
</evidence>
<dbReference type="SUPFAM" id="SSF55846">
    <property type="entry name" value="N-acetylmuramoyl-L-alanine amidase-like"/>
    <property type="match status" value="1"/>
</dbReference>
<keyword evidence="2" id="KW-0391">Immunity</keyword>
<dbReference type="GeneTree" id="ENSGT00940000161006"/>
<dbReference type="GO" id="GO:0002376">
    <property type="term" value="P:immune system process"/>
    <property type="evidence" value="ECO:0007669"/>
    <property type="project" value="UniProtKB-KW"/>
</dbReference>
<feature type="signal peptide" evidence="3">
    <location>
        <begin position="1"/>
        <end position="17"/>
    </location>
</feature>
<proteinExistence type="inferred from homology"/>
<dbReference type="FunFam" id="3.40.80.10:FF:000001">
    <property type="entry name" value="Peptidoglycan recognition protein 1"/>
    <property type="match status" value="1"/>
</dbReference>
<dbReference type="InterPro" id="IPR002502">
    <property type="entry name" value="Amidase_domain"/>
</dbReference>
<dbReference type="SMART" id="SM00644">
    <property type="entry name" value="Ami_2"/>
    <property type="match status" value="1"/>
</dbReference>
<keyword evidence="3" id="KW-0732">Signal</keyword>
<organism evidence="6">
    <name type="scientific">Xenopus tropicalis</name>
    <name type="common">Western clawed frog</name>
    <name type="synonym">Silurana tropicalis</name>
    <dbReference type="NCBI Taxonomy" id="8364"/>
    <lineage>
        <taxon>Eukaryota</taxon>
        <taxon>Metazoa</taxon>
        <taxon>Chordata</taxon>
        <taxon>Craniata</taxon>
        <taxon>Vertebrata</taxon>
        <taxon>Euteleostomi</taxon>
        <taxon>Amphibia</taxon>
        <taxon>Batrachia</taxon>
        <taxon>Anura</taxon>
        <taxon>Pipoidea</taxon>
        <taxon>Pipidae</taxon>
        <taxon>Xenopodinae</taxon>
        <taxon>Xenopus</taxon>
        <taxon>Silurana</taxon>
    </lineage>
</organism>
<accession>A0A6I8SNI5</accession>
<feature type="domain" description="Peptidoglycan recognition protein family" evidence="5">
    <location>
        <begin position="19"/>
        <end position="161"/>
    </location>
</feature>
<feature type="domain" description="N-acetylmuramoyl-L-alanine amidase" evidence="4">
    <location>
        <begin position="30"/>
        <end position="167"/>
    </location>
</feature>
<evidence type="ECO:0000259" key="5">
    <source>
        <dbReference type="SMART" id="SM00701"/>
    </source>
</evidence>
<dbReference type="CDD" id="cd06583">
    <property type="entry name" value="PGRP"/>
    <property type="match status" value="1"/>
</dbReference>
<protein>
    <submittedName>
        <fullName evidence="6">Pglyrp1 protein</fullName>
    </submittedName>
</protein>
<name>A0A6I8SNI5_XENTR</name>
<evidence type="ECO:0000256" key="3">
    <source>
        <dbReference type="SAM" id="SignalP"/>
    </source>
</evidence>
<dbReference type="GO" id="GO:0009253">
    <property type="term" value="P:peptidoglycan catabolic process"/>
    <property type="evidence" value="ECO:0007669"/>
    <property type="project" value="InterPro"/>
</dbReference>
<sequence>MMWVFIFLTAFCALAQGCPKIISRSSWGGVPSKCQAKLPRSVKYVIIHHTAGASCNSESACKAQARNIQNFHMKSNGWCDTGYNFLIGEDGQVYEGRGWETVGAHAKNYNFNSIGISFMGTFTNRAPNTAAQKAAKDLISCGVAKKGINSDYTLKGHRDVSATECPGTNLYNLIKNWPNFKGYYIDLFDKSSINRVSVEQLFACFCHLLHNIIGCNIFQLSFEQYMRNI</sequence>
<dbReference type="InterPro" id="IPR006619">
    <property type="entry name" value="PGRP_domain_met/bac"/>
</dbReference>
<evidence type="ECO:0000256" key="2">
    <source>
        <dbReference type="ARBA" id="ARBA00022859"/>
    </source>
</evidence>
<dbReference type="AlphaFoldDB" id="A0A6I8SNI5"/>
<dbReference type="InterPro" id="IPR036505">
    <property type="entry name" value="Amidase/PGRP_sf"/>
</dbReference>
<dbReference type="GO" id="GO:0008745">
    <property type="term" value="F:N-acetylmuramoyl-L-alanine amidase activity"/>
    <property type="evidence" value="ECO:0007669"/>
    <property type="project" value="InterPro"/>
</dbReference>
<dbReference type="Ensembl" id="ENSXETT00000089406">
    <property type="protein sequence ID" value="ENSXETP00000093623"/>
    <property type="gene ID" value="ENSXETG00000039671"/>
</dbReference>
<gene>
    <name evidence="6" type="primary">pglyrp1-like.1</name>
</gene>
<dbReference type="FunCoup" id="A0A6I8SNI5">
    <property type="interactions" value="32"/>
</dbReference>